<evidence type="ECO:0000256" key="8">
    <source>
        <dbReference type="SAM" id="Phobius"/>
    </source>
</evidence>
<dbReference type="NCBIfam" id="NF007399">
    <property type="entry name" value="PRK09928.1"/>
    <property type="match status" value="1"/>
</dbReference>
<dbReference type="EMBL" id="JBHUHX010000015">
    <property type="protein sequence ID" value="MFD2111558.1"/>
    <property type="molecule type" value="Genomic_DNA"/>
</dbReference>
<keyword evidence="4" id="KW-1003">Cell membrane</keyword>
<evidence type="ECO:0000256" key="3">
    <source>
        <dbReference type="ARBA" id="ARBA00022448"/>
    </source>
</evidence>
<dbReference type="Proteomes" id="UP001597337">
    <property type="component" value="Unassembled WGS sequence"/>
</dbReference>
<evidence type="ECO:0000256" key="2">
    <source>
        <dbReference type="ARBA" id="ARBA00005658"/>
    </source>
</evidence>
<feature type="transmembrane region" description="Helical" evidence="8">
    <location>
        <begin position="484"/>
        <end position="503"/>
    </location>
</feature>
<comment type="caution">
    <text evidence="9">The sequence shown here is derived from an EMBL/GenBank/DDBJ whole genome shotgun (WGS) entry which is preliminary data.</text>
</comment>
<keyword evidence="6 8" id="KW-1133">Transmembrane helix</keyword>
<dbReference type="PANTHER" id="PTHR30047">
    <property type="entry name" value="HIGH-AFFINITY CHOLINE TRANSPORT PROTEIN-RELATED"/>
    <property type="match status" value="1"/>
</dbReference>
<evidence type="ECO:0000256" key="1">
    <source>
        <dbReference type="ARBA" id="ARBA00004651"/>
    </source>
</evidence>
<feature type="transmembrane region" description="Helical" evidence="8">
    <location>
        <begin position="356"/>
        <end position="375"/>
    </location>
</feature>
<dbReference type="InterPro" id="IPR000060">
    <property type="entry name" value="BCCT_transptr"/>
</dbReference>
<evidence type="ECO:0000256" key="5">
    <source>
        <dbReference type="ARBA" id="ARBA00022692"/>
    </source>
</evidence>
<feature type="transmembrane region" description="Helical" evidence="8">
    <location>
        <begin position="197"/>
        <end position="216"/>
    </location>
</feature>
<feature type="transmembrane region" description="Helical" evidence="8">
    <location>
        <begin position="146"/>
        <end position="169"/>
    </location>
</feature>
<comment type="similarity">
    <text evidence="2">Belongs to the BCCT transporter (TC 2.A.15) family.</text>
</comment>
<dbReference type="PROSITE" id="PS01303">
    <property type="entry name" value="BCCT"/>
    <property type="match status" value="1"/>
</dbReference>
<keyword evidence="10" id="KW-1185">Reference proteome</keyword>
<dbReference type="Pfam" id="PF02028">
    <property type="entry name" value="BCCT"/>
    <property type="match status" value="1"/>
</dbReference>
<name>A0ABW4Y6N0_9GAMM</name>
<keyword evidence="7 8" id="KW-0472">Membrane</keyword>
<feature type="transmembrane region" description="Helical" evidence="8">
    <location>
        <begin position="58"/>
        <end position="77"/>
    </location>
</feature>
<evidence type="ECO:0000313" key="10">
    <source>
        <dbReference type="Proteomes" id="UP001597337"/>
    </source>
</evidence>
<evidence type="ECO:0000313" key="9">
    <source>
        <dbReference type="EMBL" id="MFD2111558.1"/>
    </source>
</evidence>
<proteinExistence type="inferred from homology"/>
<feature type="transmembrane region" description="Helical" evidence="8">
    <location>
        <begin position="415"/>
        <end position="439"/>
    </location>
</feature>
<accession>A0ABW4Y6N0</accession>
<gene>
    <name evidence="9" type="primary">betT</name>
    <name evidence="9" type="ORF">ACFSJC_06875</name>
</gene>
<feature type="transmembrane region" description="Helical" evidence="8">
    <location>
        <begin position="97"/>
        <end position="117"/>
    </location>
</feature>
<feature type="transmembrane region" description="Helical" evidence="8">
    <location>
        <begin position="269"/>
        <end position="293"/>
    </location>
</feature>
<sequence length="671" mass="74183">MSNPPDLIEKAPALSLNRRVFVASTVLTFTLIAITMLFPTRMESLLGQALTWVSNDFGWYYMLVMAAYSGFVLFIGFSRHGDIRLGPDHAQPDFNYVTWAAMLFSAGIGIDLLFFGASEPLAHYLTPPGGDTGLLKPERQAIAQTFLHWGLHGWGVYALVGMTLAYFAYRHKMPLALRSALVPLIGEERARGWMGDAVDTFGIVCTLFGIATSLGIGVLQANAGMTHIFGIESSKLVQAGIIIAVIAMATLSAISGVERGVRRLSEINMGFATLLLLALLIMGPTLFLLNALVENIGDYFQTLMVKTFDVYAYQGEEGEAWKAGWTVFFWAWWLAWSPFVGLFIARISRGRTLREFVFGVMFIPLGFIFAWFSIFGNSAIDLVANHGAVELGQIATENPAMGLFALFDQYPLSSVWSVLAVILGLIFFVTSADSGALVLANLSTRGLTSESDAPIWLRSFWAVLTGLITLGLLFAGGFNSLQSVVVVSALPFSLVLILFMWSLHYSLRQEATKLKAGNIDFAPAIPAAGLGWKERLSRIVHFPSRQLVVRFMTETVYPAMEEVATALNQRGLDTDLAYDESSGQINLCIRHGEEMDFVYRVHLVGSLKPVFALGLSGGIVKHAEQEQYYRAEVFLREGSREYDLVGYTKSQVINDILNQYERHMQFLHLDR</sequence>
<evidence type="ECO:0000256" key="4">
    <source>
        <dbReference type="ARBA" id="ARBA00022475"/>
    </source>
</evidence>
<dbReference type="InterPro" id="IPR018093">
    <property type="entry name" value="BCCT_CS"/>
</dbReference>
<keyword evidence="5 8" id="KW-0812">Transmembrane</keyword>
<feature type="transmembrane region" description="Helical" evidence="8">
    <location>
        <begin position="323"/>
        <end position="344"/>
    </location>
</feature>
<feature type="transmembrane region" description="Helical" evidence="8">
    <location>
        <begin position="236"/>
        <end position="257"/>
    </location>
</feature>
<protein>
    <submittedName>
        <fullName evidence="9">Choline BCCT transporter BetT</fullName>
    </submittedName>
</protein>
<feature type="transmembrane region" description="Helical" evidence="8">
    <location>
        <begin position="460"/>
        <end position="478"/>
    </location>
</feature>
<dbReference type="RefSeq" id="WP_386025093.1">
    <property type="nucleotide sequence ID" value="NZ_JBHUHX010000015.1"/>
</dbReference>
<dbReference type="PANTHER" id="PTHR30047:SF7">
    <property type="entry name" value="HIGH-AFFINITY CHOLINE TRANSPORT PROTEIN"/>
    <property type="match status" value="1"/>
</dbReference>
<dbReference type="NCBIfam" id="TIGR00842">
    <property type="entry name" value="bcct"/>
    <property type="match status" value="1"/>
</dbReference>
<evidence type="ECO:0000256" key="6">
    <source>
        <dbReference type="ARBA" id="ARBA00022989"/>
    </source>
</evidence>
<feature type="transmembrane region" description="Helical" evidence="8">
    <location>
        <begin position="20"/>
        <end position="38"/>
    </location>
</feature>
<evidence type="ECO:0000256" key="7">
    <source>
        <dbReference type="ARBA" id="ARBA00023136"/>
    </source>
</evidence>
<organism evidence="9 10">
    <name type="scientific">Thiorhodococcus fuscus</name>
    <dbReference type="NCBI Taxonomy" id="527200"/>
    <lineage>
        <taxon>Bacteria</taxon>
        <taxon>Pseudomonadati</taxon>
        <taxon>Pseudomonadota</taxon>
        <taxon>Gammaproteobacteria</taxon>
        <taxon>Chromatiales</taxon>
        <taxon>Chromatiaceae</taxon>
        <taxon>Thiorhodococcus</taxon>
    </lineage>
</organism>
<comment type="subcellular location">
    <subcellularLocation>
        <location evidence="1">Cell membrane</location>
        <topology evidence="1">Multi-pass membrane protein</topology>
    </subcellularLocation>
</comment>
<keyword evidence="3" id="KW-0813">Transport</keyword>
<reference evidence="10" key="1">
    <citation type="journal article" date="2019" name="Int. J. Syst. Evol. Microbiol.">
        <title>The Global Catalogue of Microorganisms (GCM) 10K type strain sequencing project: providing services to taxonomists for standard genome sequencing and annotation.</title>
        <authorList>
            <consortium name="The Broad Institute Genomics Platform"/>
            <consortium name="The Broad Institute Genome Sequencing Center for Infectious Disease"/>
            <person name="Wu L."/>
            <person name="Ma J."/>
        </authorList>
    </citation>
    <scope>NUCLEOTIDE SEQUENCE [LARGE SCALE GENOMIC DNA]</scope>
    <source>
        <strain evidence="10">KACC 12597</strain>
    </source>
</reference>